<evidence type="ECO:0000313" key="3">
    <source>
        <dbReference type="Proteomes" id="UP000611762"/>
    </source>
</evidence>
<dbReference type="Proteomes" id="UP000611762">
    <property type="component" value="Unassembled WGS sequence"/>
</dbReference>
<feature type="domain" description="Isochorismatase-like" evidence="1">
    <location>
        <begin position="4"/>
        <end position="174"/>
    </location>
</feature>
<sequence length="176" mass="19370">MKKILIVIDFQNDFVTGSLGFSGAELLDQPIAEKIRQYGKGNVFYTLDTHEETYLNTREGKNLPVVHCIKNTHGWEVFGETGRALKDVEAVGFCKNSFGLDISDEVFKKLPKEADEIELVGLVSNICVLSNAVVFQTKYPNAGITVDASLTKSADPKLHEAALDVLQGLQVNVINK</sequence>
<dbReference type="InterPro" id="IPR036380">
    <property type="entry name" value="Isochorismatase-like_sf"/>
</dbReference>
<keyword evidence="3" id="KW-1185">Reference proteome</keyword>
<evidence type="ECO:0000259" key="1">
    <source>
        <dbReference type="Pfam" id="PF00857"/>
    </source>
</evidence>
<dbReference type="EMBL" id="JACRSU010000003">
    <property type="protein sequence ID" value="MBC8541172.1"/>
    <property type="molecule type" value="Genomic_DNA"/>
</dbReference>
<dbReference type="Gene3D" id="3.40.50.850">
    <property type="entry name" value="Isochorismatase-like"/>
    <property type="match status" value="1"/>
</dbReference>
<dbReference type="Pfam" id="PF00857">
    <property type="entry name" value="Isochorismatase"/>
    <property type="match status" value="1"/>
</dbReference>
<organism evidence="2 3">
    <name type="scientific">Congzhengia minquanensis</name>
    <dbReference type="NCBI Taxonomy" id="2763657"/>
    <lineage>
        <taxon>Bacteria</taxon>
        <taxon>Bacillati</taxon>
        <taxon>Bacillota</taxon>
        <taxon>Clostridia</taxon>
        <taxon>Eubacteriales</taxon>
        <taxon>Oscillospiraceae</taxon>
        <taxon>Congzhengia</taxon>
    </lineage>
</organism>
<name>A0A926HV20_9FIRM</name>
<keyword evidence="2" id="KW-0378">Hydrolase</keyword>
<accession>A0A926HV20</accession>
<dbReference type="GO" id="GO:0016787">
    <property type="term" value="F:hydrolase activity"/>
    <property type="evidence" value="ECO:0007669"/>
    <property type="project" value="UniProtKB-KW"/>
</dbReference>
<dbReference type="SUPFAM" id="SSF52499">
    <property type="entry name" value="Isochorismatase-like hydrolases"/>
    <property type="match status" value="1"/>
</dbReference>
<dbReference type="InterPro" id="IPR000868">
    <property type="entry name" value="Isochorismatase-like_dom"/>
</dbReference>
<protein>
    <submittedName>
        <fullName evidence="2">Cysteine hydrolase</fullName>
    </submittedName>
</protein>
<gene>
    <name evidence="2" type="ORF">H8698_09320</name>
</gene>
<evidence type="ECO:0000313" key="2">
    <source>
        <dbReference type="EMBL" id="MBC8541172.1"/>
    </source>
</evidence>
<dbReference type="RefSeq" id="WP_249313107.1">
    <property type="nucleotide sequence ID" value="NZ_JACRSU010000003.1"/>
</dbReference>
<proteinExistence type="predicted"/>
<reference evidence="2" key="1">
    <citation type="submission" date="2020-08" db="EMBL/GenBank/DDBJ databases">
        <title>Genome public.</title>
        <authorList>
            <person name="Liu C."/>
            <person name="Sun Q."/>
        </authorList>
    </citation>
    <scope>NUCLEOTIDE SEQUENCE</scope>
    <source>
        <strain evidence="2">H8</strain>
    </source>
</reference>
<dbReference type="AlphaFoldDB" id="A0A926HV20"/>
<comment type="caution">
    <text evidence="2">The sequence shown here is derived from an EMBL/GenBank/DDBJ whole genome shotgun (WGS) entry which is preliminary data.</text>
</comment>